<dbReference type="Gene3D" id="2.30.30.140">
    <property type="match status" value="1"/>
</dbReference>
<evidence type="ECO:0000259" key="9">
    <source>
        <dbReference type="PROSITE" id="PS51518"/>
    </source>
</evidence>
<dbReference type="SUPFAM" id="SSF46609">
    <property type="entry name" value="Fe,Mn superoxide dismutase (SOD), N-terminal domain"/>
    <property type="match status" value="1"/>
</dbReference>
<evidence type="ECO:0000256" key="6">
    <source>
        <dbReference type="ARBA" id="ARBA00023002"/>
    </source>
</evidence>
<keyword evidence="11" id="KW-1185">Reference proteome</keyword>
<comment type="similarity">
    <text evidence="2">Belongs to the iron/manganese superoxide dismutase family.</text>
</comment>
<dbReference type="PROSITE" id="PS51518">
    <property type="entry name" value="SGF29_C"/>
    <property type="match status" value="1"/>
</dbReference>
<dbReference type="Gene3D" id="1.10.287.990">
    <property type="entry name" value="Fe,Mn superoxide dismutase (SOD) domain"/>
    <property type="match status" value="1"/>
</dbReference>
<dbReference type="Proteomes" id="UP001642464">
    <property type="component" value="Unassembled WGS sequence"/>
</dbReference>
<evidence type="ECO:0000256" key="5">
    <source>
        <dbReference type="ARBA" id="ARBA00022723"/>
    </source>
</evidence>
<dbReference type="InterPro" id="IPR019833">
    <property type="entry name" value="Mn/Fe_SOD_BS"/>
</dbReference>
<dbReference type="Pfam" id="PF02777">
    <property type="entry name" value="Sod_Fe_C"/>
    <property type="match status" value="1"/>
</dbReference>
<dbReference type="PANTHER" id="PTHR11404:SF6">
    <property type="entry name" value="SUPEROXIDE DISMUTASE [MN], MITOCHONDRIAL"/>
    <property type="match status" value="1"/>
</dbReference>
<comment type="catalytic activity">
    <reaction evidence="8">
        <text>2 superoxide + 2 H(+) = H2O2 + O2</text>
        <dbReference type="Rhea" id="RHEA:20696"/>
        <dbReference type="ChEBI" id="CHEBI:15378"/>
        <dbReference type="ChEBI" id="CHEBI:15379"/>
        <dbReference type="ChEBI" id="CHEBI:16240"/>
        <dbReference type="ChEBI" id="CHEBI:18421"/>
        <dbReference type="EC" id="1.15.1.1"/>
    </reaction>
</comment>
<keyword evidence="6" id="KW-0560">Oxidoreductase</keyword>
<evidence type="ECO:0000256" key="1">
    <source>
        <dbReference type="ARBA" id="ARBA00001962"/>
    </source>
</evidence>
<dbReference type="PRINTS" id="PR01703">
    <property type="entry name" value="MNSODISMTASE"/>
</dbReference>
<dbReference type="EC" id="1.15.1.1" evidence="3"/>
<dbReference type="EMBL" id="CAXAMM010020073">
    <property type="protein sequence ID" value="CAK9047237.1"/>
    <property type="molecule type" value="Genomic_DNA"/>
</dbReference>
<dbReference type="InterPro" id="IPR036324">
    <property type="entry name" value="Mn/Fe_SOD_N_sf"/>
</dbReference>
<dbReference type="InterPro" id="IPR019832">
    <property type="entry name" value="Mn/Fe_SOD_C"/>
</dbReference>
<evidence type="ECO:0000256" key="3">
    <source>
        <dbReference type="ARBA" id="ARBA00012682"/>
    </source>
</evidence>
<dbReference type="Pfam" id="PF00081">
    <property type="entry name" value="Sod_Fe_N"/>
    <property type="match status" value="1"/>
</dbReference>
<dbReference type="PROSITE" id="PS00088">
    <property type="entry name" value="SOD_MN"/>
    <property type="match status" value="1"/>
</dbReference>
<reference evidence="10 11" key="1">
    <citation type="submission" date="2024-02" db="EMBL/GenBank/DDBJ databases">
        <authorList>
            <person name="Chen Y."/>
            <person name="Shah S."/>
            <person name="Dougan E. K."/>
            <person name="Thang M."/>
            <person name="Chan C."/>
        </authorList>
    </citation>
    <scope>NUCLEOTIDE SEQUENCE [LARGE SCALE GENOMIC DNA]</scope>
</reference>
<proteinExistence type="inferred from homology"/>
<feature type="domain" description="SGF29 C-terminal" evidence="9">
    <location>
        <begin position="1"/>
        <end position="100"/>
    </location>
</feature>
<dbReference type="InterPro" id="IPR010750">
    <property type="entry name" value="SGF29_tudor-like_dom"/>
</dbReference>
<dbReference type="InterPro" id="IPR001189">
    <property type="entry name" value="Mn/Fe_SOD"/>
</dbReference>
<dbReference type="InterPro" id="IPR019831">
    <property type="entry name" value="Mn/Fe_SOD_N"/>
</dbReference>
<keyword evidence="5" id="KW-0479">Metal-binding</keyword>
<comment type="caution">
    <text evidence="10">The sequence shown here is derived from an EMBL/GenBank/DDBJ whole genome shotgun (WGS) entry which is preliminary data.</text>
</comment>
<dbReference type="InterPro" id="IPR036314">
    <property type="entry name" value="SOD_C_sf"/>
</dbReference>
<evidence type="ECO:0000256" key="8">
    <source>
        <dbReference type="ARBA" id="ARBA00049204"/>
    </source>
</evidence>
<dbReference type="Gene3D" id="3.55.40.20">
    <property type="entry name" value="Iron/manganese superoxide dismutase, C-terminal domain"/>
    <property type="match status" value="1"/>
</dbReference>
<dbReference type="PANTHER" id="PTHR11404">
    <property type="entry name" value="SUPEROXIDE DISMUTASE 2"/>
    <property type="match status" value="1"/>
</dbReference>
<comment type="cofactor">
    <cofactor evidence="1">
        <name>Fe cation</name>
        <dbReference type="ChEBI" id="CHEBI:24875"/>
    </cofactor>
</comment>
<evidence type="ECO:0000256" key="7">
    <source>
        <dbReference type="ARBA" id="ARBA00023004"/>
    </source>
</evidence>
<dbReference type="Pfam" id="PF07039">
    <property type="entry name" value="SGF29_Tudor"/>
    <property type="match status" value="1"/>
</dbReference>
<evidence type="ECO:0000256" key="4">
    <source>
        <dbReference type="ARBA" id="ARBA00014767"/>
    </source>
</evidence>
<keyword evidence="7" id="KW-0408">Iron</keyword>
<organism evidence="10 11">
    <name type="scientific">Durusdinium trenchii</name>
    <dbReference type="NCBI Taxonomy" id="1381693"/>
    <lineage>
        <taxon>Eukaryota</taxon>
        <taxon>Sar</taxon>
        <taxon>Alveolata</taxon>
        <taxon>Dinophyceae</taxon>
        <taxon>Suessiales</taxon>
        <taxon>Symbiodiniaceae</taxon>
        <taxon>Durusdinium</taxon>
    </lineage>
</organism>
<sequence>MVEDGDEMAKESAHFDVNQDEIIVLPTPEEVLSSKPFPKGARVLARFPKTSTFYDATVVKRVEHHKKLPEYCVRFDDDERDATGEIRVVKVVADEAAQSSSPLATRSPDPTQSRSLRNMLANLAQKTVQRAGAARSFHAAAAASTAYKLPDLAYDFGALEPAISGQIMEIHYTKHHQTYVTNLNATLEKYAEAEAKQDVASMIALQGALKFNGGGHVNHTLFWENLAPPSQGGGGEPTGDLAAAIDAKWGSFDAFKKEMNATTAAVQGSGWGWLAYDPAAKGLRIVTCANQDPCSTTGCKPLLGIDVWEHAYYLDYKNVRPDYLNAIWDVVNFDTVAKRLAAAQQ</sequence>
<dbReference type="InterPro" id="IPR050265">
    <property type="entry name" value="Fe/Mn_Superoxide_Dismutase"/>
</dbReference>
<gene>
    <name evidence="10" type="ORF">SCF082_LOCUS26493</name>
</gene>
<evidence type="ECO:0000313" key="10">
    <source>
        <dbReference type="EMBL" id="CAK9047237.1"/>
    </source>
</evidence>
<dbReference type="SUPFAM" id="SSF54719">
    <property type="entry name" value="Fe,Mn superoxide dismutase (SOD), C-terminal domain"/>
    <property type="match status" value="1"/>
</dbReference>
<name>A0ABP0M926_9DINO</name>
<evidence type="ECO:0000313" key="11">
    <source>
        <dbReference type="Proteomes" id="UP001642464"/>
    </source>
</evidence>
<protein>
    <recommendedName>
        <fullName evidence="4">Superoxide dismutase [Fe]</fullName>
        <ecNumber evidence="3">1.15.1.1</ecNumber>
    </recommendedName>
</protein>
<accession>A0ABP0M926</accession>
<evidence type="ECO:0000256" key="2">
    <source>
        <dbReference type="ARBA" id="ARBA00008714"/>
    </source>
</evidence>